<keyword evidence="1" id="KW-0472">Membrane</keyword>
<sequence>MDGFFETLGEAVGTFIRFIVENIGAVFSALGSIISSFITGLSNALGVTPSLLSIVVLVIGLWLLYLGIRAFMRKSFIAGIIWLLLGLWLLSGLIS</sequence>
<evidence type="ECO:0008006" key="4">
    <source>
        <dbReference type="Google" id="ProtNLM"/>
    </source>
</evidence>
<evidence type="ECO:0000313" key="3">
    <source>
        <dbReference type="Proteomes" id="UP001476583"/>
    </source>
</evidence>
<evidence type="ECO:0000313" key="2">
    <source>
        <dbReference type="EMBL" id="WXL26553.1"/>
    </source>
</evidence>
<organism evidence="2 3">
    <name type="scientific">Ectopseudomonas mendocina</name>
    <name type="common">Pseudomonas mendocina</name>
    <dbReference type="NCBI Taxonomy" id="300"/>
    <lineage>
        <taxon>Bacteria</taxon>
        <taxon>Pseudomonadati</taxon>
        <taxon>Pseudomonadota</taxon>
        <taxon>Gammaproteobacteria</taxon>
        <taxon>Pseudomonadales</taxon>
        <taxon>Pseudomonadaceae</taxon>
        <taxon>Ectopseudomonas</taxon>
    </lineage>
</organism>
<feature type="transmembrane region" description="Helical" evidence="1">
    <location>
        <begin position="23"/>
        <end position="45"/>
    </location>
</feature>
<accession>A0ABZ2RKD8</accession>
<dbReference type="Proteomes" id="UP001476583">
    <property type="component" value="Chromosome"/>
</dbReference>
<dbReference type="EMBL" id="CP148074">
    <property type="protein sequence ID" value="WXL26553.1"/>
    <property type="molecule type" value="Genomic_DNA"/>
</dbReference>
<keyword evidence="3" id="KW-1185">Reference proteome</keyword>
<keyword evidence="1" id="KW-0812">Transmembrane</keyword>
<name>A0ABZ2RKD8_ECTME</name>
<evidence type="ECO:0000256" key="1">
    <source>
        <dbReference type="SAM" id="Phobius"/>
    </source>
</evidence>
<keyword evidence="1" id="KW-1133">Transmembrane helix</keyword>
<gene>
    <name evidence="2" type="ORF">WG219_03485</name>
</gene>
<proteinExistence type="predicted"/>
<feature type="transmembrane region" description="Helical" evidence="1">
    <location>
        <begin position="75"/>
        <end position="94"/>
    </location>
</feature>
<protein>
    <recommendedName>
        <fullName evidence="4">MFS transporter</fullName>
    </recommendedName>
</protein>
<reference evidence="2 3" key="1">
    <citation type="submission" date="2024-03" db="EMBL/GenBank/DDBJ databases">
        <title>Complete genome of BD2.</title>
        <authorList>
            <person name="Cao G."/>
        </authorList>
    </citation>
    <scope>NUCLEOTIDE SEQUENCE [LARGE SCALE GENOMIC DNA]</scope>
    <source>
        <strain evidence="2 3">BD2</strain>
    </source>
</reference>
<feature type="transmembrane region" description="Helical" evidence="1">
    <location>
        <begin position="51"/>
        <end position="68"/>
    </location>
</feature>